<gene>
    <name evidence="9" type="ORF">EAS64_00125</name>
</gene>
<reference evidence="9 10" key="1">
    <citation type="submission" date="2018-11" db="EMBL/GenBank/DDBJ databases">
        <title>Trebonia kvetii gen.nov., sp.nov., a novel acidophilic actinobacterium, and proposal of the new actinobacterial family Treboniaceae fam. nov.</title>
        <authorList>
            <person name="Rapoport D."/>
            <person name="Sagova-Mareckova M."/>
            <person name="Sedlacek I."/>
            <person name="Provaznik J."/>
            <person name="Kralova S."/>
            <person name="Pavlinic D."/>
            <person name="Benes V."/>
            <person name="Kopecky J."/>
        </authorList>
    </citation>
    <scope>NUCLEOTIDE SEQUENCE [LARGE SCALE GENOMIC DNA]</scope>
    <source>
        <strain evidence="9 10">15Tr583</strain>
    </source>
</reference>
<name>A0A6P2CCP5_9ACTN</name>
<keyword evidence="3 5" id="KW-0285">Flavoprotein</keyword>
<dbReference type="GO" id="GO:0003995">
    <property type="term" value="F:acyl-CoA dehydrogenase activity"/>
    <property type="evidence" value="ECO:0007669"/>
    <property type="project" value="InterPro"/>
</dbReference>
<comment type="cofactor">
    <cofactor evidence="1 5">
        <name>FAD</name>
        <dbReference type="ChEBI" id="CHEBI:57692"/>
    </cofactor>
</comment>
<dbReference type="EMBL" id="RPFW01000001">
    <property type="protein sequence ID" value="TVZ07343.1"/>
    <property type="molecule type" value="Genomic_DNA"/>
</dbReference>
<sequence>MPLASQDALAAGAGLDTETLAMMLETVRDFVRDALPDERLLQLDRDDECPVDMVRAMCGDQLGIQLLFIPEEYGGMGGGAIDVYRVCEQMAGLDVGIATSVLATFLGSDPIFVGATPEQKSQWLSEIAERGILYAYGATEPDAGSDLAALKTTATPVLAGGTVSGYRLNGRKQWISNGGIADKYTILASAPGGPSWFVLDRGTEGFTQNRPEDKHGIRLSNTAALFLDDAFVPVGNLVGGVEGQGLIQAQKVFGYTRLMVAAFGLGAGWSALDRAITYSTTRIQGGTPLSEKQGYTHKLIVPHAVRLEAARAFIEFVAARIDTGEGADGALNTEGAIAKYLATEAGNLAADAAIQAHGGYGYTREYLVEKIRRDVRITTIYEGTSEIMEMTIARDRWQQHLKTAGRYYLESAAGLRALDTRHPDVGAGTAAVACEALAGVLEACRAGRLTRNQHVLLRLGELIAAAEGAGCFAGRVAAALDGELPAKASHRFDGSALAAMSRVFARDAAQKVACDGLRWVTGAAGARAVGGGPLPGGRWLDAAFAVQEGLIGDMDRVADALYGRSDVKDLMK</sequence>
<dbReference type="PROSITE" id="PS00073">
    <property type="entry name" value="ACYL_COA_DH_2"/>
    <property type="match status" value="1"/>
</dbReference>
<keyword evidence="5" id="KW-0560">Oxidoreductase</keyword>
<dbReference type="InterPro" id="IPR009075">
    <property type="entry name" value="AcylCo_DH/oxidase_C"/>
</dbReference>
<dbReference type="Pfam" id="PF02770">
    <property type="entry name" value="Acyl-CoA_dh_M"/>
    <property type="match status" value="1"/>
</dbReference>
<dbReference type="InterPro" id="IPR006091">
    <property type="entry name" value="Acyl-CoA_Oxase/DH_mid-dom"/>
</dbReference>
<dbReference type="SUPFAM" id="SSF47203">
    <property type="entry name" value="Acyl-CoA dehydrogenase C-terminal domain-like"/>
    <property type="match status" value="1"/>
</dbReference>
<evidence type="ECO:0000259" key="6">
    <source>
        <dbReference type="Pfam" id="PF00441"/>
    </source>
</evidence>
<evidence type="ECO:0000256" key="4">
    <source>
        <dbReference type="ARBA" id="ARBA00022827"/>
    </source>
</evidence>
<feature type="domain" description="Acyl-CoA dehydrogenase/oxidase N-terminal" evidence="8">
    <location>
        <begin position="17"/>
        <end position="129"/>
    </location>
</feature>
<comment type="similarity">
    <text evidence="2 5">Belongs to the acyl-CoA dehydrogenase family.</text>
</comment>
<dbReference type="Pfam" id="PF00441">
    <property type="entry name" value="Acyl-CoA_dh_1"/>
    <property type="match status" value="1"/>
</dbReference>
<dbReference type="SUPFAM" id="SSF56645">
    <property type="entry name" value="Acyl-CoA dehydrogenase NM domain-like"/>
    <property type="match status" value="1"/>
</dbReference>
<dbReference type="OrthoDB" id="9765339at2"/>
<dbReference type="InterPro" id="IPR046373">
    <property type="entry name" value="Acyl-CoA_Oxase/DH_mid-dom_sf"/>
</dbReference>
<evidence type="ECO:0000256" key="2">
    <source>
        <dbReference type="ARBA" id="ARBA00009347"/>
    </source>
</evidence>
<feature type="domain" description="Acyl-CoA oxidase/dehydrogenase middle" evidence="7">
    <location>
        <begin position="135"/>
        <end position="229"/>
    </location>
</feature>
<dbReference type="InterPro" id="IPR009100">
    <property type="entry name" value="AcylCoA_DH/oxidase_NM_dom_sf"/>
</dbReference>
<dbReference type="Gene3D" id="2.40.110.10">
    <property type="entry name" value="Butyryl-CoA Dehydrogenase, subunit A, domain 2"/>
    <property type="match status" value="1"/>
</dbReference>
<evidence type="ECO:0000313" key="10">
    <source>
        <dbReference type="Proteomes" id="UP000460272"/>
    </source>
</evidence>
<dbReference type="Gene3D" id="1.20.140.10">
    <property type="entry name" value="Butyryl-CoA Dehydrogenase, subunit A, domain 3"/>
    <property type="match status" value="1"/>
</dbReference>
<dbReference type="PANTHER" id="PTHR43884">
    <property type="entry name" value="ACYL-COA DEHYDROGENASE"/>
    <property type="match status" value="1"/>
</dbReference>
<dbReference type="Proteomes" id="UP000460272">
    <property type="component" value="Unassembled WGS sequence"/>
</dbReference>
<evidence type="ECO:0000313" key="9">
    <source>
        <dbReference type="EMBL" id="TVZ07343.1"/>
    </source>
</evidence>
<dbReference type="PANTHER" id="PTHR43884:SF12">
    <property type="entry name" value="ISOVALERYL-COA DEHYDROGENASE, MITOCHONDRIAL-RELATED"/>
    <property type="match status" value="1"/>
</dbReference>
<organism evidence="9 10">
    <name type="scientific">Trebonia kvetii</name>
    <dbReference type="NCBI Taxonomy" id="2480626"/>
    <lineage>
        <taxon>Bacteria</taxon>
        <taxon>Bacillati</taxon>
        <taxon>Actinomycetota</taxon>
        <taxon>Actinomycetes</taxon>
        <taxon>Streptosporangiales</taxon>
        <taxon>Treboniaceae</taxon>
        <taxon>Trebonia</taxon>
    </lineage>
</organism>
<proteinExistence type="inferred from homology"/>
<dbReference type="InterPro" id="IPR006089">
    <property type="entry name" value="Acyl-CoA_DH_CS"/>
</dbReference>
<accession>A0A6P2CCP5</accession>
<feature type="domain" description="Acyl-CoA dehydrogenase/oxidase C-terminal" evidence="6">
    <location>
        <begin position="243"/>
        <end position="394"/>
    </location>
</feature>
<protein>
    <submittedName>
        <fullName evidence="9">Acyl-CoA dehydrogenase</fullName>
    </submittedName>
</protein>
<dbReference type="InterPro" id="IPR013786">
    <property type="entry name" value="AcylCoA_DH/ox_N"/>
</dbReference>
<evidence type="ECO:0000256" key="1">
    <source>
        <dbReference type="ARBA" id="ARBA00001974"/>
    </source>
</evidence>
<evidence type="ECO:0000256" key="3">
    <source>
        <dbReference type="ARBA" id="ARBA00022630"/>
    </source>
</evidence>
<dbReference type="GO" id="GO:0050660">
    <property type="term" value="F:flavin adenine dinucleotide binding"/>
    <property type="evidence" value="ECO:0007669"/>
    <property type="project" value="InterPro"/>
</dbReference>
<dbReference type="Pfam" id="PF02771">
    <property type="entry name" value="Acyl-CoA_dh_N"/>
    <property type="match status" value="1"/>
</dbReference>
<keyword evidence="10" id="KW-1185">Reference proteome</keyword>
<evidence type="ECO:0000259" key="7">
    <source>
        <dbReference type="Pfam" id="PF02770"/>
    </source>
</evidence>
<dbReference type="AlphaFoldDB" id="A0A6P2CCP5"/>
<evidence type="ECO:0000256" key="5">
    <source>
        <dbReference type="RuleBase" id="RU362125"/>
    </source>
</evidence>
<dbReference type="InterPro" id="IPR036250">
    <property type="entry name" value="AcylCo_DH-like_C"/>
</dbReference>
<dbReference type="InterPro" id="IPR037069">
    <property type="entry name" value="AcylCoA_DH/ox_N_sf"/>
</dbReference>
<dbReference type="Gene3D" id="1.10.540.10">
    <property type="entry name" value="Acyl-CoA dehydrogenase/oxidase, N-terminal domain"/>
    <property type="match status" value="1"/>
</dbReference>
<evidence type="ECO:0000259" key="8">
    <source>
        <dbReference type="Pfam" id="PF02771"/>
    </source>
</evidence>
<comment type="caution">
    <text evidence="9">The sequence shown here is derived from an EMBL/GenBank/DDBJ whole genome shotgun (WGS) entry which is preliminary data.</text>
</comment>
<keyword evidence="4 5" id="KW-0274">FAD</keyword>